<dbReference type="PROSITE" id="PS50109">
    <property type="entry name" value="HIS_KIN"/>
    <property type="match status" value="1"/>
</dbReference>
<dbReference type="InterPro" id="IPR004358">
    <property type="entry name" value="Sig_transdc_His_kin-like_C"/>
</dbReference>
<evidence type="ECO:0000313" key="13">
    <source>
        <dbReference type="Proteomes" id="UP000306719"/>
    </source>
</evidence>
<keyword evidence="10" id="KW-0472">Membrane</keyword>
<dbReference type="InterPro" id="IPR036097">
    <property type="entry name" value="HisK_dim/P_sf"/>
</dbReference>
<keyword evidence="5" id="KW-0597">Phosphoprotein</keyword>
<comment type="caution">
    <text evidence="12">The sequence shown here is derived from an EMBL/GenBank/DDBJ whole genome shotgun (WGS) entry which is preliminary data.</text>
</comment>
<proteinExistence type="predicted"/>
<dbReference type="Gene3D" id="1.10.287.130">
    <property type="match status" value="1"/>
</dbReference>
<dbReference type="SUPFAM" id="SSF47384">
    <property type="entry name" value="Homodimeric domain of signal transducing histidine kinase"/>
    <property type="match status" value="1"/>
</dbReference>
<keyword evidence="10" id="KW-0812">Transmembrane</keyword>
<dbReference type="EMBL" id="PNCJ01000026">
    <property type="protein sequence ID" value="TMP35033.1"/>
    <property type="molecule type" value="Genomic_DNA"/>
</dbReference>
<evidence type="ECO:0000256" key="9">
    <source>
        <dbReference type="ARBA" id="ARBA00022840"/>
    </source>
</evidence>
<accession>A0A5S3WX23</accession>
<dbReference type="CDD" id="cd00082">
    <property type="entry name" value="HisKA"/>
    <property type="match status" value="1"/>
</dbReference>
<dbReference type="InterPro" id="IPR003661">
    <property type="entry name" value="HisK_dim/P_dom"/>
</dbReference>
<dbReference type="OrthoDB" id="9806130at2"/>
<reference evidence="12 13" key="1">
    <citation type="submission" date="2018-01" db="EMBL/GenBank/DDBJ databases">
        <authorList>
            <person name="Paulsen S."/>
            <person name="Gram L.K."/>
        </authorList>
    </citation>
    <scope>NUCLEOTIDE SEQUENCE [LARGE SCALE GENOMIC DNA]</scope>
    <source>
        <strain evidence="12 13">S2599</strain>
    </source>
</reference>
<evidence type="ECO:0000256" key="7">
    <source>
        <dbReference type="ARBA" id="ARBA00022741"/>
    </source>
</evidence>
<dbReference type="InterPro" id="IPR036890">
    <property type="entry name" value="HATPase_C_sf"/>
</dbReference>
<keyword evidence="8" id="KW-0418">Kinase</keyword>
<feature type="transmembrane region" description="Helical" evidence="10">
    <location>
        <begin position="142"/>
        <end position="163"/>
    </location>
</feature>
<dbReference type="InterPro" id="IPR003594">
    <property type="entry name" value="HATPase_dom"/>
</dbReference>
<evidence type="ECO:0000256" key="5">
    <source>
        <dbReference type="ARBA" id="ARBA00022553"/>
    </source>
</evidence>
<dbReference type="GO" id="GO:0005524">
    <property type="term" value="F:ATP binding"/>
    <property type="evidence" value="ECO:0007669"/>
    <property type="project" value="UniProtKB-KW"/>
</dbReference>
<comment type="catalytic activity">
    <reaction evidence="1">
        <text>ATP + protein L-histidine = ADP + protein N-phospho-L-histidine.</text>
        <dbReference type="EC" id="2.7.13.3"/>
    </reaction>
</comment>
<dbReference type="EC" id="2.7.13.3" evidence="3"/>
<feature type="domain" description="Histidine kinase" evidence="11">
    <location>
        <begin position="218"/>
        <end position="429"/>
    </location>
</feature>
<dbReference type="GO" id="GO:0005886">
    <property type="term" value="C:plasma membrane"/>
    <property type="evidence" value="ECO:0007669"/>
    <property type="project" value="UniProtKB-SubCell"/>
</dbReference>
<dbReference type="AlphaFoldDB" id="A0A5S3WX23"/>
<dbReference type="Pfam" id="PF00512">
    <property type="entry name" value="HisKA"/>
    <property type="match status" value="1"/>
</dbReference>
<evidence type="ECO:0000256" key="8">
    <source>
        <dbReference type="ARBA" id="ARBA00022777"/>
    </source>
</evidence>
<evidence type="ECO:0000256" key="4">
    <source>
        <dbReference type="ARBA" id="ARBA00022475"/>
    </source>
</evidence>
<dbReference type="PANTHER" id="PTHR44936">
    <property type="entry name" value="SENSOR PROTEIN CREC"/>
    <property type="match status" value="1"/>
</dbReference>
<gene>
    <name evidence="12" type="ORF">CWB98_17095</name>
</gene>
<evidence type="ECO:0000256" key="3">
    <source>
        <dbReference type="ARBA" id="ARBA00012438"/>
    </source>
</evidence>
<keyword evidence="9" id="KW-0067">ATP-binding</keyword>
<dbReference type="SUPFAM" id="SSF55874">
    <property type="entry name" value="ATPase domain of HSP90 chaperone/DNA topoisomerase II/histidine kinase"/>
    <property type="match status" value="1"/>
</dbReference>
<evidence type="ECO:0000256" key="10">
    <source>
        <dbReference type="SAM" id="Phobius"/>
    </source>
</evidence>
<evidence type="ECO:0000256" key="6">
    <source>
        <dbReference type="ARBA" id="ARBA00022679"/>
    </source>
</evidence>
<keyword evidence="7" id="KW-0547">Nucleotide-binding</keyword>
<keyword evidence="6" id="KW-0808">Transferase</keyword>
<comment type="subcellular location">
    <subcellularLocation>
        <location evidence="2">Cell membrane</location>
        <topology evidence="2">Multi-pass membrane protein</topology>
    </subcellularLocation>
</comment>
<keyword evidence="4" id="KW-1003">Cell membrane</keyword>
<protein>
    <recommendedName>
        <fullName evidence="3">histidine kinase</fullName>
        <ecNumber evidence="3">2.7.13.3</ecNumber>
    </recommendedName>
</protein>
<reference evidence="13" key="2">
    <citation type="submission" date="2019-06" db="EMBL/GenBank/DDBJ databases">
        <title>Co-occurence of chitin degradation, pigmentation and bioactivity in marine Pseudoalteromonas.</title>
        <authorList>
            <person name="Sonnenschein E.C."/>
            <person name="Bech P.K."/>
        </authorList>
    </citation>
    <scope>NUCLEOTIDE SEQUENCE [LARGE SCALE GENOMIC DNA]</scope>
    <source>
        <strain evidence="13">S2599</strain>
    </source>
</reference>
<sequence>MQVNTLRVFAFIAVAIVLNSVVAFTVRNTLLIDIETQYIETQNQFLDDVKAQISAALTDPERLPLSGIQMQLEAQYDTSALLVARDDEYFPQDLLAELALPHNQHGLVDYLNATVYFALNDKDVLEVGPLVEQNMFYFLVDWFDWLISACLNLLLLMIFWLVVNKERQALVARLNTMPVPLTQPQDLNTSLQQLSQLVDAQLSEGEARITLQRDLLHGVAHEFRSPMARMQFALDMLEEAGEDEREELHASLSQSLKDLDSLVSELLYYARVKDNSVKPNLTTLNINTLLQDTLDKVVPFYPHIGFELDSADIHWHGDDAQVKRLFTNLMRNAGRFARTRVRVAACMQGSEVVVRVADDGIGIPPGKQTRIFEPFTRLDPSRSRDSGGCGLGLAIVQSIAIKHHGTVRVSDENAELGGACFEVRLPIMNESHGQITPGH</sequence>
<dbReference type="PANTHER" id="PTHR44936:SF10">
    <property type="entry name" value="SENSOR PROTEIN RSTB"/>
    <property type="match status" value="1"/>
</dbReference>
<dbReference type="PRINTS" id="PR00344">
    <property type="entry name" value="BCTRLSENSOR"/>
</dbReference>
<dbReference type="GO" id="GO:0000155">
    <property type="term" value="F:phosphorelay sensor kinase activity"/>
    <property type="evidence" value="ECO:0007669"/>
    <property type="project" value="InterPro"/>
</dbReference>
<dbReference type="SMART" id="SM00388">
    <property type="entry name" value="HisKA"/>
    <property type="match status" value="1"/>
</dbReference>
<dbReference type="InterPro" id="IPR005467">
    <property type="entry name" value="His_kinase_dom"/>
</dbReference>
<evidence type="ECO:0000313" key="12">
    <source>
        <dbReference type="EMBL" id="TMP35033.1"/>
    </source>
</evidence>
<dbReference type="Gene3D" id="3.30.565.10">
    <property type="entry name" value="Histidine kinase-like ATPase, C-terminal domain"/>
    <property type="match status" value="1"/>
</dbReference>
<dbReference type="Pfam" id="PF02518">
    <property type="entry name" value="HATPase_c"/>
    <property type="match status" value="1"/>
</dbReference>
<evidence type="ECO:0000259" key="11">
    <source>
        <dbReference type="PROSITE" id="PS50109"/>
    </source>
</evidence>
<dbReference type="RefSeq" id="WP_138545923.1">
    <property type="nucleotide sequence ID" value="NZ_PNCJ01000026.1"/>
</dbReference>
<keyword evidence="10" id="KW-1133">Transmembrane helix</keyword>
<dbReference type="SMART" id="SM00387">
    <property type="entry name" value="HATPase_c"/>
    <property type="match status" value="1"/>
</dbReference>
<organism evidence="12 13">
    <name type="scientific">Pseudoalteromonas rubra</name>
    <dbReference type="NCBI Taxonomy" id="43658"/>
    <lineage>
        <taxon>Bacteria</taxon>
        <taxon>Pseudomonadati</taxon>
        <taxon>Pseudomonadota</taxon>
        <taxon>Gammaproteobacteria</taxon>
        <taxon>Alteromonadales</taxon>
        <taxon>Pseudoalteromonadaceae</taxon>
        <taxon>Pseudoalteromonas</taxon>
    </lineage>
</organism>
<name>A0A5S3WX23_9GAMM</name>
<evidence type="ECO:0000256" key="2">
    <source>
        <dbReference type="ARBA" id="ARBA00004651"/>
    </source>
</evidence>
<dbReference type="InterPro" id="IPR050980">
    <property type="entry name" value="2C_sensor_his_kinase"/>
</dbReference>
<dbReference type="Proteomes" id="UP000306719">
    <property type="component" value="Unassembled WGS sequence"/>
</dbReference>
<evidence type="ECO:0000256" key="1">
    <source>
        <dbReference type="ARBA" id="ARBA00000085"/>
    </source>
</evidence>